<evidence type="ECO:0000256" key="3">
    <source>
        <dbReference type="SAM" id="MobiDB-lite"/>
    </source>
</evidence>
<feature type="chain" id="PRO_5045933699" evidence="4">
    <location>
        <begin position="21"/>
        <end position="489"/>
    </location>
</feature>
<evidence type="ECO:0000259" key="5">
    <source>
        <dbReference type="SMART" id="SM00656"/>
    </source>
</evidence>
<name>A0ABX6MG52_9BURK</name>
<keyword evidence="4" id="KW-0732">Signal</keyword>
<dbReference type="EMBL" id="CP051684">
    <property type="protein sequence ID" value="QJD93313.1"/>
    <property type="molecule type" value="Genomic_DNA"/>
</dbReference>
<evidence type="ECO:0000313" key="6">
    <source>
        <dbReference type="EMBL" id="QJD93313.1"/>
    </source>
</evidence>
<dbReference type="InterPro" id="IPR002022">
    <property type="entry name" value="Pec_lyase"/>
</dbReference>
<feature type="domain" description="Pectate lyase" evidence="5">
    <location>
        <begin position="150"/>
        <end position="415"/>
    </location>
</feature>
<keyword evidence="1 2" id="KW-0456">Lyase</keyword>
<keyword evidence="2" id="KW-0624">Polysaccharide degradation</keyword>
<dbReference type="SMART" id="SM00656">
    <property type="entry name" value="Amb_all"/>
    <property type="match status" value="1"/>
</dbReference>
<proteinExistence type="inferred from homology"/>
<dbReference type="PANTHER" id="PTHR31683:SF18">
    <property type="entry name" value="PECTATE LYASE 21-RELATED"/>
    <property type="match status" value="1"/>
</dbReference>
<protein>
    <submittedName>
        <fullName evidence="6">Pectate lyase</fullName>
    </submittedName>
</protein>
<sequence length="489" mass="50591">MKQTLIGAAVAVLFAGSAQAADWPSGFSKCVDEGGTCKAGSTARQISYGIKDKWVIQTLSGDVACNVATFGSDPYPGKDKKCAVGALTTTPTPTPTPAPTPTPTPAPTPTPTPTPAPTPVPAPADATYESAPVAGWASQNGGTTGGAAAAASAIYKVSTAAQLVAAVKAQGDKPKIIKLYGTIDPTAADNGGPYTSTTDQAARLQIKLGSNTTLIGMGNDTKLVNANIVINGVQNVIVRNLNIQAPCDIAPVWDPDDGSAGNWNSEYDGITVLASKNVWIDHNAFTDAPMTDDKLPLEKGRIKQCHDGALDVKNGSDYVTISNNRFELHQKNNLIGSSDSRTTDDGHLTVTFTGNHFLNVSERAPRVRFGKVHIYNNYFEGSRSHAIYPHHYSVGVGYLAKIISQNNAFEVAGASTCAHIVTNPGSSSKTGVFTDSGSLLNSGALDAAGKCSYSGAVGWTVPYAVTPLAASAVKAAVLNNAGTGKISVK</sequence>
<dbReference type="SUPFAM" id="SSF51126">
    <property type="entry name" value="Pectin lyase-like"/>
    <property type="match status" value="1"/>
</dbReference>
<evidence type="ECO:0000256" key="4">
    <source>
        <dbReference type="SAM" id="SignalP"/>
    </source>
</evidence>
<dbReference type="GO" id="GO:0016829">
    <property type="term" value="F:lyase activity"/>
    <property type="evidence" value="ECO:0007669"/>
    <property type="project" value="UniProtKB-KW"/>
</dbReference>
<comment type="subcellular location">
    <subcellularLocation>
        <location evidence="2">Secreted</location>
    </subcellularLocation>
</comment>
<feature type="compositionally biased region" description="Pro residues" evidence="3">
    <location>
        <begin position="92"/>
        <end position="122"/>
    </location>
</feature>
<feature type="region of interest" description="Disordered" evidence="3">
    <location>
        <begin position="83"/>
        <end position="126"/>
    </location>
</feature>
<evidence type="ECO:0000256" key="1">
    <source>
        <dbReference type="ARBA" id="ARBA00023239"/>
    </source>
</evidence>
<dbReference type="Pfam" id="PF00544">
    <property type="entry name" value="Pectate_lyase_4"/>
    <property type="match status" value="1"/>
</dbReference>
<keyword evidence="7" id="KW-1185">Reference proteome</keyword>
<dbReference type="RefSeq" id="WP_169114248.1">
    <property type="nucleotide sequence ID" value="NZ_CP051684.1"/>
</dbReference>
<dbReference type="InterPro" id="IPR045032">
    <property type="entry name" value="PEL"/>
</dbReference>
<organism evidence="6 7">
    <name type="scientific">Duganella dendranthematis</name>
    <dbReference type="NCBI Taxonomy" id="2728021"/>
    <lineage>
        <taxon>Bacteria</taxon>
        <taxon>Pseudomonadati</taxon>
        <taxon>Pseudomonadota</taxon>
        <taxon>Betaproteobacteria</taxon>
        <taxon>Burkholderiales</taxon>
        <taxon>Oxalobacteraceae</taxon>
        <taxon>Telluria group</taxon>
        <taxon>Duganella</taxon>
    </lineage>
</organism>
<comment type="similarity">
    <text evidence="2">Belongs to the polysaccharide lyase 1 family.</text>
</comment>
<dbReference type="PANTHER" id="PTHR31683">
    <property type="entry name" value="PECTATE LYASE 18-RELATED"/>
    <property type="match status" value="1"/>
</dbReference>
<accession>A0ABX6MG52</accession>
<evidence type="ECO:0000256" key="2">
    <source>
        <dbReference type="RuleBase" id="RU361173"/>
    </source>
</evidence>
<dbReference type="Proteomes" id="UP000503117">
    <property type="component" value="Chromosome"/>
</dbReference>
<keyword evidence="2" id="KW-0964">Secreted</keyword>
<evidence type="ECO:0000313" key="7">
    <source>
        <dbReference type="Proteomes" id="UP000503117"/>
    </source>
</evidence>
<dbReference type="InterPro" id="IPR012334">
    <property type="entry name" value="Pectin_lyas_fold"/>
</dbReference>
<feature type="signal peptide" evidence="4">
    <location>
        <begin position="1"/>
        <end position="20"/>
    </location>
</feature>
<dbReference type="Gene3D" id="2.160.20.10">
    <property type="entry name" value="Single-stranded right-handed beta-helix, Pectin lyase-like"/>
    <property type="match status" value="1"/>
</dbReference>
<reference evidence="6 7" key="1">
    <citation type="submission" date="2020-04" db="EMBL/GenBank/DDBJ databases">
        <title>Genome sequencing of novel species.</title>
        <authorList>
            <person name="Heo J."/>
            <person name="Kim S.-J."/>
            <person name="Kim J.-S."/>
            <person name="Hong S.-B."/>
            <person name="Kwon S.-W."/>
        </authorList>
    </citation>
    <scope>NUCLEOTIDE SEQUENCE [LARGE SCALE GENOMIC DNA]</scope>
    <source>
        <strain evidence="6 7">AF9R3</strain>
    </source>
</reference>
<gene>
    <name evidence="6" type="ORF">HH213_26440</name>
</gene>
<keyword evidence="2" id="KW-0119">Carbohydrate metabolism</keyword>
<dbReference type="InterPro" id="IPR011050">
    <property type="entry name" value="Pectin_lyase_fold/virulence"/>
</dbReference>